<dbReference type="eggNOG" id="COG4529">
    <property type="taxonomic scope" value="Bacteria"/>
</dbReference>
<feature type="domain" description="FAD-dependent urate hydroxylase HpyO/Asp monooxygenase CreE-like FAD/NAD(P)-binding" evidence="1">
    <location>
        <begin position="2"/>
        <end position="164"/>
    </location>
</feature>
<gene>
    <name evidence="2" type="ORF">DW2_09111</name>
</gene>
<dbReference type="Gene3D" id="3.50.50.60">
    <property type="entry name" value="FAD/NAD(P)-binding domain"/>
    <property type="match status" value="1"/>
</dbReference>
<dbReference type="InterPro" id="IPR038732">
    <property type="entry name" value="HpyO/CreE_NAD-binding"/>
</dbReference>
<dbReference type="InterPro" id="IPR036188">
    <property type="entry name" value="FAD/NAD-bd_sf"/>
</dbReference>
<dbReference type="PANTHER" id="PTHR40254:SF1">
    <property type="entry name" value="BLR0577 PROTEIN"/>
    <property type="match status" value="1"/>
</dbReference>
<dbReference type="EMBL" id="AQRC01000006">
    <property type="protein sequence ID" value="KFE35122.1"/>
    <property type="molecule type" value="Genomic_DNA"/>
</dbReference>
<protein>
    <recommendedName>
        <fullName evidence="1">FAD-dependent urate hydroxylase HpyO/Asp monooxygenase CreE-like FAD/NAD(P)-binding domain-containing protein</fullName>
    </recommendedName>
</protein>
<dbReference type="PATRIC" id="fig|1317124.6.peg.1849"/>
<accession>A0A085TWM5</accession>
<name>A0A085TWM5_9RHOB</name>
<dbReference type="PANTHER" id="PTHR40254">
    <property type="entry name" value="BLR0577 PROTEIN"/>
    <property type="match status" value="1"/>
</dbReference>
<evidence type="ECO:0000313" key="3">
    <source>
        <dbReference type="Proteomes" id="UP000028607"/>
    </source>
</evidence>
<dbReference type="AlphaFoldDB" id="A0A085TWM5"/>
<dbReference type="STRING" id="1317124.DW2_09111"/>
<sequence>MALIGGGPTAIYALRHLLDAPFPLDIHVFERDREVGPGMPYREEINTSEMLSNIGSREIPPVLQTLVEFLSDCDTQTLSEFGLSEEEIGPETFFPRLVLGRYFTAQLAALVARARRLGHRVEVRSRYTVRDIVPGPEGTEVSWQSPSGDGTARYDHVVVATGHQWADRVHSSGVTLHAPWPAKALRRFIGCKVGILGSSLTAIDTVLALAVFHGTFVEDGEDVRWDPAPSAEAFRAVMMSRRGLLPDADWYYELPLPGLPSFDEDAVSREIARGPKNLLARCHRILASDIAALDPDYAQRTSPEKLDGFADRHFAERMKGDPWEVARSLVEIASVQREARTADPWRPALLKAHEIYERIIPHLSAQEREIFSRELKPVFADIYASVPHRSIRRMLALHEAGVLELTRLGSDYTINPRGAGVLVEGASGALFVDALIDARGQRAADLSGLKFPTLAAMGEFDPSTLSIRVPEGCRGTITCVAIPVLLPSNPFVQGLERARDLGRLAAERIIGEERDAVS</sequence>
<reference evidence="2 3" key="2">
    <citation type="journal article" date="2015" name="Antonie Van Leeuwenhoek">
        <title>Thioclava indica sp. nov., isolated from surface seawater of the Indian Ocean.</title>
        <authorList>
            <person name="Liu Y."/>
            <person name="Lai Q."/>
            <person name="Du J."/>
            <person name="Xu H."/>
            <person name="Jiang L."/>
            <person name="Shao Z."/>
        </authorList>
    </citation>
    <scope>NUCLEOTIDE SEQUENCE [LARGE SCALE GENOMIC DNA]</scope>
    <source>
        <strain evidence="2 3">13D2W-2</strain>
    </source>
</reference>
<comment type="caution">
    <text evidence="2">The sequence shown here is derived from an EMBL/GenBank/DDBJ whole genome shotgun (WGS) entry which is preliminary data.</text>
</comment>
<organism evidence="2 3">
    <name type="scientific">Thioclava atlantica</name>
    <dbReference type="NCBI Taxonomy" id="1317124"/>
    <lineage>
        <taxon>Bacteria</taxon>
        <taxon>Pseudomonadati</taxon>
        <taxon>Pseudomonadota</taxon>
        <taxon>Alphaproteobacteria</taxon>
        <taxon>Rhodobacterales</taxon>
        <taxon>Paracoccaceae</taxon>
        <taxon>Thioclava</taxon>
    </lineage>
</organism>
<evidence type="ECO:0000313" key="2">
    <source>
        <dbReference type="EMBL" id="KFE35122.1"/>
    </source>
</evidence>
<dbReference type="Pfam" id="PF13454">
    <property type="entry name" value="NAD_binding_9"/>
    <property type="match status" value="1"/>
</dbReference>
<proteinExistence type="predicted"/>
<dbReference type="Proteomes" id="UP000028607">
    <property type="component" value="Unassembled WGS sequence"/>
</dbReference>
<keyword evidence="3" id="KW-1185">Reference proteome</keyword>
<evidence type="ECO:0000259" key="1">
    <source>
        <dbReference type="Pfam" id="PF13454"/>
    </source>
</evidence>
<dbReference type="InterPro" id="IPR052189">
    <property type="entry name" value="L-asp_N-monooxygenase_NS-form"/>
</dbReference>
<dbReference type="SUPFAM" id="SSF51905">
    <property type="entry name" value="FAD/NAD(P)-binding domain"/>
    <property type="match status" value="1"/>
</dbReference>
<reference evidence="3" key="1">
    <citation type="submission" date="2013-04" db="EMBL/GenBank/DDBJ databases">
        <title>Thioclava sp. 13D2W-2 Genome Sequencing.</title>
        <authorList>
            <person name="Lai Q."/>
            <person name="Li G."/>
            <person name="Shao Z."/>
        </authorList>
    </citation>
    <scope>NUCLEOTIDE SEQUENCE [LARGE SCALE GENOMIC DNA]</scope>
    <source>
        <strain evidence="3">13D2W-2</strain>
    </source>
</reference>